<organism evidence="1">
    <name type="scientific">bioreactor metagenome</name>
    <dbReference type="NCBI Taxonomy" id="1076179"/>
    <lineage>
        <taxon>unclassified sequences</taxon>
        <taxon>metagenomes</taxon>
        <taxon>ecological metagenomes</taxon>
    </lineage>
</organism>
<protein>
    <submittedName>
        <fullName evidence="1">Uncharacterized protein</fullName>
    </submittedName>
</protein>
<comment type="caution">
    <text evidence="1">The sequence shown here is derived from an EMBL/GenBank/DDBJ whole genome shotgun (WGS) entry which is preliminary data.</text>
</comment>
<reference evidence="1" key="1">
    <citation type="submission" date="2019-08" db="EMBL/GenBank/DDBJ databases">
        <authorList>
            <person name="Kucharzyk K."/>
            <person name="Murdoch R.W."/>
            <person name="Higgins S."/>
            <person name="Loffler F."/>
        </authorList>
    </citation>
    <scope>NUCLEOTIDE SEQUENCE</scope>
</reference>
<evidence type="ECO:0000313" key="1">
    <source>
        <dbReference type="EMBL" id="MPM57631.1"/>
    </source>
</evidence>
<proteinExistence type="predicted"/>
<dbReference type="EMBL" id="VSSQ01016368">
    <property type="protein sequence ID" value="MPM57631.1"/>
    <property type="molecule type" value="Genomic_DNA"/>
</dbReference>
<gene>
    <name evidence="1" type="ORF">SDC9_104454</name>
</gene>
<dbReference type="AlphaFoldDB" id="A0A645AZA5"/>
<sequence length="90" mass="9564">MAEAFRHGAEHHGGVEHMVVPGEIAGGDEVESAVLLDLPVTAAEGGAPLFELRGGKFPFPEGFESEFQLPFGSDTRKAKDVFLHSVAPFS</sequence>
<name>A0A645AZA5_9ZZZZ</name>
<accession>A0A645AZA5</accession>